<feature type="compositionally biased region" description="Low complexity" evidence="1">
    <location>
        <begin position="71"/>
        <end position="80"/>
    </location>
</feature>
<protein>
    <submittedName>
        <fullName evidence="2">Uncharacterized protein</fullName>
    </submittedName>
</protein>
<name>A0A132MWZ5_9ACTN</name>
<dbReference type="Proteomes" id="UP000070188">
    <property type="component" value="Unassembled WGS sequence"/>
</dbReference>
<organism evidence="2 3">
    <name type="scientific">Carbonactinospora thermoautotrophica</name>
    <dbReference type="NCBI Taxonomy" id="1469144"/>
    <lineage>
        <taxon>Bacteria</taxon>
        <taxon>Bacillati</taxon>
        <taxon>Actinomycetota</taxon>
        <taxon>Actinomycetes</taxon>
        <taxon>Kitasatosporales</taxon>
        <taxon>Carbonactinosporaceae</taxon>
        <taxon>Carbonactinospora</taxon>
    </lineage>
</organism>
<evidence type="ECO:0000313" key="2">
    <source>
        <dbReference type="EMBL" id="KWX02379.1"/>
    </source>
</evidence>
<sequence length="290" mass="31593">MDRRHAQGLRQGLSPYENTPRGRPVQPAPGRPAPWPASAPRGHPERLLKLPFPGFLVLPGKPSAARQDVGSRSASSSPVRSHTRVKRLGLNPPCDVAPAKLIFPRSRGRFSMRASVRGCLRNLGGILNPRLKGGIRLAVIAASLMVTLGAASAYASPESSSSGVSPAAWSDCDIGYRIDIPASNSLKNGTLSALGCQYARGGVSQVKVKYKKTAGRTVTLRFFWELTNRDGTTVYRRYWDQGPFAQSTGQTRYYSWRYSPPGVSSPPFCLRGGLYDVNANRRYTTRVMCS</sequence>
<dbReference type="PATRIC" id="fig|1469144.10.peg.3674"/>
<dbReference type="AlphaFoldDB" id="A0A132MWZ5"/>
<proteinExistence type="predicted"/>
<gene>
    <name evidence="2" type="ORF">LI90_3422</name>
</gene>
<evidence type="ECO:0000313" key="3">
    <source>
        <dbReference type="Proteomes" id="UP000070188"/>
    </source>
</evidence>
<accession>A0A132MWZ5</accession>
<feature type="region of interest" description="Disordered" evidence="1">
    <location>
        <begin position="62"/>
        <end position="85"/>
    </location>
</feature>
<comment type="caution">
    <text evidence="2">The sequence shown here is derived from an EMBL/GenBank/DDBJ whole genome shotgun (WGS) entry which is preliminary data.</text>
</comment>
<reference evidence="3" key="1">
    <citation type="submission" date="2015-04" db="EMBL/GenBank/DDBJ databases">
        <title>Physiological reanalysis, assessment of diazotrophy, and genome sequences of multiple isolates of Streptomyces thermoautotrophicus.</title>
        <authorList>
            <person name="MacKellar D.C."/>
            <person name="Lieber L."/>
            <person name="Norman J."/>
            <person name="Bolger A."/>
            <person name="Tobin C."/>
            <person name="Murray J.W."/>
            <person name="Chang R."/>
            <person name="Ford T."/>
            <person name="Nguyen P.Q."/>
            <person name="Woodward J."/>
            <person name="Permingeat H."/>
            <person name="Joshi N.S."/>
            <person name="Silver P.A."/>
            <person name="Usadel B."/>
            <person name="Rutherford A.W."/>
            <person name="Friesen M."/>
            <person name="Prell J."/>
        </authorList>
    </citation>
    <scope>NUCLEOTIDE SEQUENCE [LARGE SCALE GENOMIC DNA]</scope>
    <source>
        <strain evidence="3">H1</strain>
    </source>
</reference>
<dbReference type="EMBL" id="LAXD01000001">
    <property type="protein sequence ID" value="KWX02379.1"/>
    <property type="molecule type" value="Genomic_DNA"/>
</dbReference>
<dbReference type="STRING" id="1469144.LI90_3422"/>
<keyword evidence="3" id="KW-1185">Reference proteome</keyword>
<feature type="region of interest" description="Disordered" evidence="1">
    <location>
        <begin position="1"/>
        <end position="43"/>
    </location>
</feature>
<evidence type="ECO:0000256" key="1">
    <source>
        <dbReference type="SAM" id="MobiDB-lite"/>
    </source>
</evidence>
<feature type="compositionally biased region" description="Pro residues" evidence="1">
    <location>
        <begin position="26"/>
        <end position="37"/>
    </location>
</feature>